<name>E6PQ22_9ZZZZ</name>
<dbReference type="EMBL" id="CABM01000040">
    <property type="protein sequence ID" value="CBH97026.1"/>
    <property type="molecule type" value="Genomic_DNA"/>
</dbReference>
<comment type="caution">
    <text evidence="1">The sequence shown here is derived from an EMBL/GenBank/DDBJ whole genome shotgun (WGS) entry which is preliminary data.</text>
</comment>
<proteinExistence type="predicted"/>
<gene>
    <name evidence="1" type="ORF">CARN2_1636</name>
</gene>
<accession>E6PQ22</accession>
<sequence length="90" mass="9399">MPSQVIAVAHEAAALLAAKAVEDDCSPGDWMGSEGVYSLSGLLSTLASQGVCDAEDLALDLPPMPTELDERAGSLALWIAEELYPWPQAA</sequence>
<dbReference type="AlphaFoldDB" id="E6PQ22"/>
<evidence type="ECO:0000313" key="1">
    <source>
        <dbReference type="EMBL" id="CBH97026.1"/>
    </source>
</evidence>
<reference evidence="1" key="1">
    <citation type="submission" date="2009-10" db="EMBL/GenBank/DDBJ databases">
        <title>Diversity of trophic interactions inside an arsenic-rich microbial ecosystem.</title>
        <authorList>
            <person name="Bertin P.N."/>
            <person name="Heinrich-Salmeron A."/>
            <person name="Pelletier E."/>
            <person name="Goulhen-Chollet F."/>
            <person name="Arsene-Ploetze F."/>
            <person name="Gallien S."/>
            <person name="Calteau A."/>
            <person name="Vallenet D."/>
            <person name="Casiot C."/>
            <person name="Chane-Woon-Ming B."/>
            <person name="Giloteaux L."/>
            <person name="Barakat M."/>
            <person name="Bonnefoy V."/>
            <person name="Bruneel O."/>
            <person name="Chandler M."/>
            <person name="Cleiss J."/>
            <person name="Duran R."/>
            <person name="Elbaz-Poulichet F."/>
            <person name="Fonknechten N."/>
            <person name="Lauga B."/>
            <person name="Mornico D."/>
            <person name="Ortet P."/>
            <person name="Schaeffer C."/>
            <person name="Siguier P."/>
            <person name="Alexander Thil Smith A."/>
            <person name="Van Dorsselaer A."/>
            <person name="Weissenbach J."/>
            <person name="Medigue C."/>
            <person name="Le Paslier D."/>
        </authorList>
    </citation>
    <scope>NUCLEOTIDE SEQUENCE</scope>
</reference>
<protein>
    <submittedName>
        <fullName evidence="1">Uncharacterized protein</fullName>
    </submittedName>
</protein>
<organism evidence="1">
    <name type="scientific">mine drainage metagenome</name>
    <dbReference type="NCBI Taxonomy" id="410659"/>
    <lineage>
        <taxon>unclassified sequences</taxon>
        <taxon>metagenomes</taxon>
        <taxon>ecological metagenomes</taxon>
    </lineage>
</organism>